<proteinExistence type="predicted"/>
<name>A0A8J6M7M9_9FIRM</name>
<evidence type="ECO:0000313" key="2">
    <source>
        <dbReference type="EMBL" id="MBC5721717.1"/>
    </source>
</evidence>
<feature type="transmembrane region" description="Helical" evidence="1">
    <location>
        <begin position="274"/>
        <end position="295"/>
    </location>
</feature>
<evidence type="ECO:0000313" key="3">
    <source>
        <dbReference type="Proteomes" id="UP000628736"/>
    </source>
</evidence>
<dbReference type="RefSeq" id="WP_186852081.1">
    <property type="nucleotide sequence ID" value="NZ_JACOPO010000001.1"/>
</dbReference>
<keyword evidence="1" id="KW-0472">Membrane</keyword>
<keyword evidence="3" id="KW-1185">Reference proteome</keyword>
<keyword evidence="1" id="KW-0812">Transmembrane</keyword>
<dbReference type="Proteomes" id="UP000628736">
    <property type="component" value="Unassembled WGS sequence"/>
</dbReference>
<feature type="transmembrane region" description="Helical" evidence="1">
    <location>
        <begin position="87"/>
        <end position="104"/>
    </location>
</feature>
<feature type="transmembrane region" description="Helical" evidence="1">
    <location>
        <begin position="193"/>
        <end position="218"/>
    </location>
</feature>
<organism evidence="2 3">
    <name type="scientific">Flintibacter hominis</name>
    <dbReference type="NCBI Taxonomy" id="2763048"/>
    <lineage>
        <taxon>Bacteria</taxon>
        <taxon>Bacillati</taxon>
        <taxon>Bacillota</taxon>
        <taxon>Clostridia</taxon>
        <taxon>Eubacteriales</taxon>
        <taxon>Flintibacter</taxon>
    </lineage>
</organism>
<protein>
    <submittedName>
        <fullName evidence="2">Uncharacterized protein</fullName>
    </submittedName>
</protein>
<keyword evidence="1" id="KW-1133">Transmembrane helix</keyword>
<gene>
    <name evidence="2" type="ORF">H8S11_02615</name>
</gene>
<dbReference type="EMBL" id="JACOPO010000001">
    <property type="protein sequence ID" value="MBC5721717.1"/>
    <property type="molecule type" value="Genomic_DNA"/>
</dbReference>
<feature type="transmembrane region" description="Helical" evidence="1">
    <location>
        <begin position="249"/>
        <end position="268"/>
    </location>
</feature>
<reference evidence="2" key="1">
    <citation type="submission" date="2020-08" db="EMBL/GenBank/DDBJ databases">
        <title>Genome public.</title>
        <authorList>
            <person name="Liu C."/>
            <person name="Sun Q."/>
        </authorList>
    </citation>
    <scope>NUCLEOTIDE SEQUENCE</scope>
    <source>
        <strain evidence="2">NSJ-23</strain>
    </source>
</reference>
<comment type="caution">
    <text evidence="2">The sequence shown here is derived from an EMBL/GenBank/DDBJ whole genome shotgun (WGS) entry which is preliminary data.</text>
</comment>
<feature type="transmembrane region" description="Helical" evidence="1">
    <location>
        <begin position="116"/>
        <end position="138"/>
    </location>
</feature>
<feature type="transmembrane region" description="Helical" evidence="1">
    <location>
        <begin position="57"/>
        <end position="75"/>
    </location>
</feature>
<evidence type="ECO:0000256" key="1">
    <source>
        <dbReference type="SAM" id="Phobius"/>
    </source>
</evidence>
<feature type="transmembrane region" description="Helical" evidence="1">
    <location>
        <begin position="150"/>
        <end position="173"/>
    </location>
</feature>
<dbReference type="AlphaFoldDB" id="A0A8J6M7M9"/>
<sequence length="312" mass="31848">MKKKLWMLTGGAILGLLAALAGGLLSAKAGWSTMNDPLLSVGRGLRVLSLSGFGGDLLAWLVVLLVSGAPLLLLTRIGKKGRGMEDLLLGLMAPVIFCWLFYLANPTQLGETASQIFPLAGGCTVLSMGAAWLVLKLLRGLDGAPTQRLAAAFGALLSGCALLCAFSVAYGGTAGVAAQWAQVVEGNTDLGGLTLPVLIVLGVLNAAPGLLVAVTMVWGSELAPVLGGGTFDQAGAELCGRVALACKTAAQATVTLTVFANLLQLALVGELLSASFSITLPLFSLAASAGLFLLCRCLQRGAVLQEDNDSII</sequence>
<accession>A0A8J6M7M9</accession>